<feature type="domain" description="HTH cro/C1-type" evidence="1">
    <location>
        <begin position="37"/>
        <end position="81"/>
    </location>
</feature>
<dbReference type="AlphaFoldDB" id="A0A1Y5F739"/>
<dbReference type="GO" id="GO:0003677">
    <property type="term" value="F:DNA binding"/>
    <property type="evidence" value="ECO:0007669"/>
    <property type="project" value="InterPro"/>
</dbReference>
<dbReference type="EMBL" id="MAAO01000006">
    <property type="protein sequence ID" value="OUR96707.1"/>
    <property type="molecule type" value="Genomic_DNA"/>
</dbReference>
<organism evidence="2 3">
    <name type="scientific">Halobacteriovorax marinus</name>
    <dbReference type="NCBI Taxonomy" id="97084"/>
    <lineage>
        <taxon>Bacteria</taxon>
        <taxon>Pseudomonadati</taxon>
        <taxon>Bdellovibrionota</taxon>
        <taxon>Bacteriovoracia</taxon>
        <taxon>Bacteriovoracales</taxon>
        <taxon>Halobacteriovoraceae</taxon>
        <taxon>Halobacteriovorax</taxon>
    </lineage>
</organism>
<protein>
    <recommendedName>
        <fullName evidence="1">HTH cro/C1-type domain-containing protein</fullName>
    </recommendedName>
</protein>
<dbReference type="SUPFAM" id="SSF47413">
    <property type="entry name" value="lambda repressor-like DNA-binding domains"/>
    <property type="match status" value="1"/>
</dbReference>
<dbReference type="Pfam" id="PF01381">
    <property type="entry name" value="HTH_3"/>
    <property type="match status" value="1"/>
</dbReference>
<dbReference type="PROSITE" id="PS50943">
    <property type="entry name" value="HTH_CROC1"/>
    <property type="match status" value="1"/>
</dbReference>
<dbReference type="Gene3D" id="1.10.260.40">
    <property type="entry name" value="lambda repressor-like DNA-binding domains"/>
    <property type="match status" value="1"/>
</dbReference>
<dbReference type="CDD" id="cd00093">
    <property type="entry name" value="HTH_XRE"/>
    <property type="match status" value="1"/>
</dbReference>
<name>A0A1Y5F739_9BACT</name>
<dbReference type="Proteomes" id="UP000196531">
    <property type="component" value="Unassembled WGS sequence"/>
</dbReference>
<gene>
    <name evidence="2" type="ORF">A9Q84_10215</name>
</gene>
<evidence type="ECO:0000313" key="3">
    <source>
        <dbReference type="Proteomes" id="UP000196531"/>
    </source>
</evidence>
<evidence type="ECO:0000259" key="1">
    <source>
        <dbReference type="PROSITE" id="PS50943"/>
    </source>
</evidence>
<reference evidence="3" key="1">
    <citation type="journal article" date="2017" name="Proc. Natl. Acad. Sci. U.S.A.">
        <title>Simulation of Deepwater Horizon oil plume reveals substrate specialization within a complex community of hydrocarbon-degraders.</title>
        <authorList>
            <person name="Hu P."/>
            <person name="Dubinsky E.A."/>
            <person name="Probst A.J."/>
            <person name="Wang J."/>
            <person name="Sieber C.M.K."/>
            <person name="Tom L.M."/>
            <person name="Gardinali P."/>
            <person name="Banfield J.F."/>
            <person name="Atlas R.M."/>
            <person name="Andersen G.L."/>
        </authorList>
    </citation>
    <scope>NUCLEOTIDE SEQUENCE [LARGE SCALE GENOMIC DNA]</scope>
</reference>
<dbReference type="InterPro" id="IPR010982">
    <property type="entry name" value="Lambda_DNA-bd_dom_sf"/>
</dbReference>
<accession>A0A1Y5F739</accession>
<sequence>MNTKKKSKAIKELESIRKGPLAFKDLLHSVRITEAFSQVELAKKVGTTKSKICDFEKGRRNPSLELGSKLAKVLGHSEALFVSKLIEEQIKDANLKLKIKVEAA</sequence>
<evidence type="ECO:0000313" key="2">
    <source>
        <dbReference type="EMBL" id="OUR96707.1"/>
    </source>
</evidence>
<comment type="caution">
    <text evidence="2">The sequence shown here is derived from an EMBL/GenBank/DDBJ whole genome shotgun (WGS) entry which is preliminary data.</text>
</comment>
<proteinExistence type="predicted"/>
<dbReference type="SMART" id="SM00530">
    <property type="entry name" value="HTH_XRE"/>
    <property type="match status" value="1"/>
</dbReference>
<dbReference type="InterPro" id="IPR001387">
    <property type="entry name" value="Cro/C1-type_HTH"/>
</dbReference>